<reference evidence="9 10" key="1">
    <citation type="journal article" date="2012" name="Stand. Genomic Sci.">
        <title>Genome sequence of the orange-pigmented seawater bacterium Owenweeksia hongkongensis type strain (UST20020801(T)).</title>
        <authorList>
            <person name="Riedel T."/>
            <person name="Held B."/>
            <person name="Nolan M."/>
            <person name="Lucas S."/>
            <person name="Lapidus A."/>
            <person name="Tice H."/>
            <person name="Del Rio T.G."/>
            <person name="Cheng J.F."/>
            <person name="Han C."/>
            <person name="Tapia R."/>
            <person name="Goodwin L.A."/>
            <person name="Pitluck S."/>
            <person name="Liolios K."/>
            <person name="Mavromatis K."/>
            <person name="Pagani I."/>
            <person name="Ivanova N."/>
            <person name="Mikhailova N."/>
            <person name="Pati A."/>
            <person name="Chen A."/>
            <person name="Palaniappan K."/>
            <person name="Rohde M."/>
            <person name="Tindall B.J."/>
            <person name="Detter J.C."/>
            <person name="Goker M."/>
            <person name="Woyke T."/>
            <person name="Bristow J."/>
            <person name="Eisen J.A."/>
            <person name="Markowitz V."/>
            <person name="Hugenholtz P."/>
            <person name="Klenk H.P."/>
            <person name="Kyrpides N.C."/>
        </authorList>
    </citation>
    <scope>NUCLEOTIDE SEQUENCE</scope>
    <source>
        <strain evidence="10">DSM 17368 / JCM 12287 / NRRL B-23963</strain>
    </source>
</reference>
<dbReference type="PATRIC" id="fig|926562.3.peg.847"/>
<comment type="similarity">
    <text evidence="1 6">Belongs to the TACO1 family.</text>
</comment>
<dbReference type="SUPFAM" id="SSF75625">
    <property type="entry name" value="YebC-like"/>
    <property type="match status" value="1"/>
</dbReference>
<dbReference type="EMBL" id="CP003156">
    <property type="protein sequence ID" value="AEV31843.1"/>
    <property type="molecule type" value="Genomic_DNA"/>
</dbReference>
<dbReference type="FunFam" id="1.10.10.200:FF:000004">
    <property type="entry name" value="Probable transcriptional regulatory protein BSBG_02618"/>
    <property type="match status" value="1"/>
</dbReference>
<evidence type="ECO:0000256" key="2">
    <source>
        <dbReference type="ARBA" id="ARBA00022490"/>
    </source>
</evidence>
<dbReference type="InterPro" id="IPR048300">
    <property type="entry name" value="TACO1_YebC-like_2nd/3rd_dom"/>
</dbReference>
<comment type="subcellular location">
    <subcellularLocation>
        <location evidence="6">Cytoplasm</location>
    </subcellularLocation>
</comment>
<dbReference type="GO" id="GO:0003677">
    <property type="term" value="F:DNA binding"/>
    <property type="evidence" value="ECO:0007669"/>
    <property type="project" value="UniProtKB-UniRule"/>
</dbReference>
<protein>
    <recommendedName>
        <fullName evidence="6">Probable transcriptional regulatory protein Oweho_0830</fullName>
    </recommendedName>
</protein>
<dbReference type="InterPro" id="IPR002876">
    <property type="entry name" value="Transcrip_reg_TACO1-like"/>
</dbReference>
<evidence type="ECO:0000259" key="8">
    <source>
        <dbReference type="Pfam" id="PF20772"/>
    </source>
</evidence>
<dbReference type="NCBIfam" id="NF009044">
    <property type="entry name" value="PRK12378.1"/>
    <property type="match status" value="1"/>
</dbReference>
<dbReference type="Pfam" id="PF01709">
    <property type="entry name" value="Transcrip_reg"/>
    <property type="match status" value="1"/>
</dbReference>
<dbReference type="NCBIfam" id="TIGR01033">
    <property type="entry name" value="YebC/PmpR family DNA-binding transcriptional regulator"/>
    <property type="match status" value="1"/>
</dbReference>
<dbReference type="InterPro" id="IPR017856">
    <property type="entry name" value="Integrase-like_N"/>
</dbReference>
<keyword evidence="4 6" id="KW-0238">DNA-binding</keyword>
<dbReference type="GO" id="GO:0005829">
    <property type="term" value="C:cytosol"/>
    <property type="evidence" value="ECO:0007669"/>
    <property type="project" value="TreeGrafter"/>
</dbReference>
<proteinExistence type="inferred from homology"/>
<keyword evidence="5 6" id="KW-0804">Transcription</keyword>
<evidence type="ECO:0000313" key="10">
    <source>
        <dbReference type="Proteomes" id="UP000005631"/>
    </source>
</evidence>
<name>G8R2N8_OWEHD</name>
<accession>G8R2N8</accession>
<dbReference type="eggNOG" id="COG0217">
    <property type="taxonomic scope" value="Bacteria"/>
</dbReference>
<dbReference type="PANTHER" id="PTHR12532:SF6">
    <property type="entry name" value="TRANSCRIPTIONAL REGULATORY PROTEIN YEBC-RELATED"/>
    <property type="match status" value="1"/>
</dbReference>
<feature type="domain" description="TACO1/YebC-like second and third" evidence="7">
    <location>
        <begin position="79"/>
        <end position="235"/>
    </location>
</feature>
<dbReference type="HAMAP" id="MF_00693">
    <property type="entry name" value="Transcrip_reg_TACO1"/>
    <property type="match status" value="1"/>
</dbReference>
<gene>
    <name evidence="9" type="ordered locus">Oweho_0830</name>
</gene>
<dbReference type="KEGG" id="oho:Oweho_0830"/>
<dbReference type="Gene3D" id="1.10.10.200">
    <property type="match status" value="1"/>
</dbReference>
<feature type="domain" description="TACO1/YebC-like N-terminal" evidence="8">
    <location>
        <begin position="4"/>
        <end position="74"/>
    </location>
</feature>
<dbReference type="Gene3D" id="3.30.70.980">
    <property type="match status" value="2"/>
</dbReference>
<keyword evidence="10" id="KW-1185">Reference proteome</keyword>
<evidence type="ECO:0000256" key="1">
    <source>
        <dbReference type="ARBA" id="ARBA00008724"/>
    </source>
</evidence>
<dbReference type="InterPro" id="IPR049083">
    <property type="entry name" value="TACO1_YebC_N"/>
</dbReference>
<dbReference type="InterPro" id="IPR029072">
    <property type="entry name" value="YebC-like"/>
</dbReference>
<dbReference type="PANTHER" id="PTHR12532">
    <property type="entry name" value="TRANSLATIONAL ACTIVATOR OF CYTOCHROME C OXIDASE 1"/>
    <property type="match status" value="1"/>
</dbReference>
<organism evidence="9 10">
    <name type="scientific">Owenweeksia hongkongensis (strain DSM 17368 / CIP 108786 / JCM 12287 / NRRL B-23963 / UST20020801)</name>
    <dbReference type="NCBI Taxonomy" id="926562"/>
    <lineage>
        <taxon>Bacteria</taxon>
        <taxon>Pseudomonadati</taxon>
        <taxon>Bacteroidota</taxon>
        <taxon>Flavobacteriia</taxon>
        <taxon>Flavobacteriales</taxon>
        <taxon>Owenweeksiaceae</taxon>
        <taxon>Owenweeksia</taxon>
    </lineage>
</organism>
<dbReference type="RefSeq" id="WP_014201204.1">
    <property type="nucleotide sequence ID" value="NC_016599.1"/>
</dbReference>
<evidence type="ECO:0000256" key="4">
    <source>
        <dbReference type="ARBA" id="ARBA00023125"/>
    </source>
</evidence>
<dbReference type="GO" id="GO:0006355">
    <property type="term" value="P:regulation of DNA-templated transcription"/>
    <property type="evidence" value="ECO:0007669"/>
    <property type="project" value="UniProtKB-UniRule"/>
</dbReference>
<keyword evidence="2 6" id="KW-0963">Cytoplasm</keyword>
<evidence type="ECO:0000259" key="7">
    <source>
        <dbReference type="Pfam" id="PF01709"/>
    </source>
</evidence>
<evidence type="ECO:0000256" key="5">
    <source>
        <dbReference type="ARBA" id="ARBA00023163"/>
    </source>
</evidence>
<evidence type="ECO:0000313" key="9">
    <source>
        <dbReference type="EMBL" id="AEV31843.1"/>
    </source>
</evidence>
<keyword evidence="3 6" id="KW-0805">Transcription regulation</keyword>
<dbReference type="Pfam" id="PF20772">
    <property type="entry name" value="TACO1_YebC_N"/>
    <property type="match status" value="1"/>
</dbReference>
<evidence type="ECO:0000256" key="3">
    <source>
        <dbReference type="ARBA" id="ARBA00023015"/>
    </source>
</evidence>
<evidence type="ECO:0000256" key="6">
    <source>
        <dbReference type="HAMAP-Rule" id="MF_00693"/>
    </source>
</evidence>
<dbReference type="OrthoDB" id="9781053at2"/>
<dbReference type="AlphaFoldDB" id="G8R2N8"/>
<sequence>MGRAFEYRRAAKEKRWGKMSRIFPRLAKAITMAAKEGGIDPDTNSALRTAIQNAKAQNMPKDNIENAIKRASGNDAENYVEVNYEGKGPHGVLVFVECASDNTTRTVANVKSYFNKAGGAIVPTGSLEFMFDRKAVFEIEASKIEDTEELELELIDAGLEEIDVDEETVYLYGDYTAFGTLSSALEEKGIEASKASLQRFPTTPVEFTEEQMVDIEKMLEKIDDDDDVQAVFNNIA</sequence>
<dbReference type="STRING" id="926562.Oweho_0830"/>
<dbReference type="HOGENOM" id="CLU_062974_2_2_10"/>
<dbReference type="Proteomes" id="UP000005631">
    <property type="component" value="Chromosome"/>
</dbReference>
<dbReference type="InterPro" id="IPR026564">
    <property type="entry name" value="Transcrip_reg_TACO1-like_dom3"/>
</dbReference>